<dbReference type="InParanoid" id="A0A540V9V9"/>
<dbReference type="RefSeq" id="WP_141612146.1">
    <property type="nucleotide sequence ID" value="NZ_VIGC02000038.1"/>
</dbReference>
<evidence type="ECO:0000256" key="1">
    <source>
        <dbReference type="SAM" id="Phobius"/>
    </source>
</evidence>
<feature type="transmembrane region" description="Helical" evidence="1">
    <location>
        <begin position="39"/>
        <end position="58"/>
    </location>
</feature>
<evidence type="ECO:0000313" key="2">
    <source>
        <dbReference type="EMBL" id="TQE93538.1"/>
    </source>
</evidence>
<dbReference type="AlphaFoldDB" id="A0A540V9V9"/>
<keyword evidence="1" id="KW-0472">Membrane</keyword>
<keyword evidence="1" id="KW-1133">Transmembrane helix</keyword>
<organism evidence="2 3">
    <name type="scientific">Litorilinea aerophila</name>
    <dbReference type="NCBI Taxonomy" id="1204385"/>
    <lineage>
        <taxon>Bacteria</taxon>
        <taxon>Bacillati</taxon>
        <taxon>Chloroflexota</taxon>
        <taxon>Caldilineae</taxon>
        <taxon>Caldilineales</taxon>
        <taxon>Caldilineaceae</taxon>
        <taxon>Litorilinea</taxon>
    </lineage>
</organism>
<keyword evidence="1" id="KW-0812">Transmembrane</keyword>
<dbReference type="Proteomes" id="UP000317371">
    <property type="component" value="Unassembled WGS sequence"/>
</dbReference>
<sequence length="67" mass="8348">MNMRRWLLLLLILLLVLVYKPRGLWQEFRRIYSQRDTVLKVLVFVIAIYFLYGLYSMYERGMLPWFE</sequence>
<comment type="caution">
    <text evidence="2">The sequence shown here is derived from an EMBL/GenBank/DDBJ whole genome shotgun (WGS) entry which is preliminary data.</text>
</comment>
<protein>
    <submittedName>
        <fullName evidence="2">Uncharacterized protein</fullName>
    </submittedName>
</protein>
<dbReference type="EMBL" id="VIGC01000038">
    <property type="protein sequence ID" value="TQE93538.1"/>
    <property type="molecule type" value="Genomic_DNA"/>
</dbReference>
<accession>A0A540V9V9</accession>
<proteinExistence type="predicted"/>
<name>A0A540V9V9_9CHLR</name>
<keyword evidence="3" id="KW-1185">Reference proteome</keyword>
<gene>
    <name evidence="2" type="ORF">FKZ61_21095</name>
</gene>
<evidence type="ECO:0000313" key="3">
    <source>
        <dbReference type="Proteomes" id="UP000317371"/>
    </source>
</evidence>
<reference evidence="2 3" key="1">
    <citation type="submission" date="2019-06" db="EMBL/GenBank/DDBJ databases">
        <title>Genome sequence of Litorilinea aerophila BAA-2444.</title>
        <authorList>
            <person name="Maclea K.S."/>
            <person name="Maurais E.G."/>
            <person name="Iannazzi L.C."/>
        </authorList>
    </citation>
    <scope>NUCLEOTIDE SEQUENCE [LARGE SCALE GENOMIC DNA]</scope>
    <source>
        <strain evidence="2 3">ATCC BAA-2444</strain>
    </source>
</reference>